<dbReference type="SUPFAM" id="SSF51395">
    <property type="entry name" value="FMN-linked oxidoreductases"/>
    <property type="match status" value="1"/>
</dbReference>
<dbReference type="PANTHER" id="PTHR43819:SF1">
    <property type="entry name" value="ARCHAEAL-TYPE GLUTAMATE SYNTHASE [NADPH]"/>
    <property type="match status" value="1"/>
</dbReference>
<protein>
    <submittedName>
        <fullName evidence="2">Uncharacterized protein</fullName>
    </submittedName>
</protein>
<name>A0A5S9M217_BACIA</name>
<dbReference type="Proteomes" id="UP000464658">
    <property type="component" value="Chromosome"/>
</dbReference>
<keyword evidence="1" id="KW-1133">Transmembrane helix</keyword>
<feature type="transmembrane region" description="Helical" evidence="1">
    <location>
        <begin position="6"/>
        <end position="27"/>
    </location>
</feature>
<reference evidence="2 3" key="1">
    <citation type="submission" date="2019-12" db="EMBL/GenBank/DDBJ databases">
        <title>Full genome sequence of a Bacillus safensis strain isolated from commercially available natto in Indonesia.</title>
        <authorList>
            <person name="Yoshida M."/>
            <person name="Uomi M."/>
            <person name="Waturangi D."/>
            <person name="Ekaputri J.J."/>
            <person name="Setiamarga D.H.E."/>
        </authorList>
    </citation>
    <scope>NUCLEOTIDE SEQUENCE [LARGE SCALE GENOMIC DNA]</scope>
    <source>
        <strain evidence="2 3">IDN1</strain>
    </source>
</reference>
<gene>
    <name evidence="2" type="ORF">BsIDN1_12480</name>
</gene>
<evidence type="ECO:0000313" key="3">
    <source>
        <dbReference type="Proteomes" id="UP000464658"/>
    </source>
</evidence>
<keyword evidence="1" id="KW-0812">Transmembrane</keyword>
<dbReference type="PANTHER" id="PTHR43819">
    <property type="entry name" value="ARCHAEAL-TYPE GLUTAMATE SYNTHASE [NADPH]"/>
    <property type="match status" value="1"/>
</dbReference>
<sequence>MTTTLIVIGALLVICLIIPIILLIWIWMRDEKQEEHSVLRNYPVIGKLRFIFEKIGPELRQYLFLNDREELPLLKKRIRAGGHVSGKYKKSRTMGFGSKRDFDKPGYYIRNVLFPKQRNELRIDQSEKIKTKKVCIRLIKTIY</sequence>
<proteinExistence type="predicted"/>
<organism evidence="2 3">
    <name type="scientific">Bacillus safensis</name>
    <dbReference type="NCBI Taxonomy" id="561879"/>
    <lineage>
        <taxon>Bacteria</taxon>
        <taxon>Bacillati</taxon>
        <taxon>Bacillota</taxon>
        <taxon>Bacilli</taxon>
        <taxon>Bacillales</taxon>
        <taxon>Bacillaceae</taxon>
        <taxon>Bacillus</taxon>
    </lineage>
</organism>
<evidence type="ECO:0000256" key="1">
    <source>
        <dbReference type="SAM" id="Phobius"/>
    </source>
</evidence>
<dbReference type="EMBL" id="AP021906">
    <property type="protein sequence ID" value="BBP87630.1"/>
    <property type="molecule type" value="Genomic_DNA"/>
</dbReference>
<evidence type="ECO:0000313" key="2">
    <source>
        <dbReference type="EMBL" id="BBP87630.1"/>
    </source>
</evidence>
<dbReference type="AlphaFoldDB" id="A0A5S9M217"/>
<keyword evidence="1" id="KW-0472">Membrane</keyword>
<accession>A0A5S9M217</accession>